<feature type="region of interest" description="Disordered" evidence="1">
    <location>
        <begin position="1"/>
        <end position="20"/>
    </location>
</feature>
<reference evidence="2 3" key="1">
    <citation type="submission" date="2020-07" db="EMBL/GenBank/DDBJ databases">
        <title>Novel species isolated from subtropical streams in China.</title>
        <authorList>
            <person name="Lu H."/>
        </authorList>
    </citation>
    <scope>NUCLEOTIDE SEQUENCE [LARGE SCALE GENOMIC DNA]</scope>
    <source>
        <strain evidence="2 3">FT3S</strain>
    </source>
</reference>
<evidence type="ECO:0000256" key="1">
    <source>
        <dbReference type="SAM" id="MobiDB-lite"/>
    </source>
</evidence>
<dbReference type="RefSeq" id="WP_182217271.1">
    <property type="nucleotide sequence ID" value="NZ_JACEZS010000008.1"/>
</dbReference>
<proteinExistence type="predicted"/>
<evidence type="ECO:0000313" key="2">
    <source>
        <dbReference type="EMBL" id="MBA5605859.1"/>
    </source>
</evidence>
<evidence type="ECO:0000313" key="3">
    <source>
        <dbReference type="Proteomes" id="UP000566711"/>
    </source>
</evidence>
<comment type="caution">
    <text evidence="2">The sequence shown here is derived from an EMBL/GenBank/DDBJ whole genome shotgun (WGS) entry which is preliminary data.</text>
</comment>
<accession>A0A7W2EH61</accession>
<dbReference type="Proteomes" id="UP000566711">
    <property type="component" value="Unassembled WGS sequence"/>
</dbReference>
<dbReference type="EMBL" id="JACEZS010000008">
    <property type="protein sequence ID" value="MBA5605859.1"/>
    <property type="molecule type" value="Genomic_DNA"/>
</dbReference>
<organism evidence="2 3">
    <name type="scientific">Rugamonas fusca</name>
    <dbReference type="NCBI Taxonomy" id="2758568"/>
    <lineage>
        <taxon>Bacteria</taxon>
        <taxon>Pseudomonadati</taxon>
        <taxon>Pseudomonadota</taxon>
        <taxon>Betaproteobacteria</taxon>
        <taxon>Burkholderiales</taxon>
        <taxon>Oxalobacteraceae</taxon>
        <taxon>Telluria group</taxon>
        <taxon>Rugamonas</taxon>
    </lineage>
</organism>
<keyword evidence="3" id="KW-1185">Reference proteome</keyword>
<sequence length="107" mass="12119">MSHQSAPQSRPLELVPNKSQSSAQVFNSTLLRRLQVTNRCIRWLRKNGVKALQVDVHAATPTVLVSERAAVWLRREAFRRGLRCFSDHTGGSLFIDDCALSWRSTKT</sequence>
<dbReference type="AlphaFoldDB" id="A0A7W2EH61"/>
<protein>
    <submittedName>
        <fullName evidence="2">Uncharacterized protein</fullName>
    </submittedName>
</protein>
<gene>
    <name evidence="2" type="ORF">H3H36_10860</name>
</gene>
<name>A0A7W2EH61_9BURK</name>